<feature type="domain" description="Lipocalin/cytosolic fatty-acid binding" evidence="3">
    <location>
        <begin position="30"/>
        <end position="171"/>
    </location>
</feature>
<evidence type="ECO:0000259" key="3">
    <source>
        <dbReference type="Pfam" id="PF08212"/>
    </source>
</evidence>
<dbReference type="Pfam" id="PF08212">
    <property type="entry name" value="Lipocalin_2"/>
    <property type="match status" value="1"/>
</dbReference>
<protein>
    <recommendedName>
        <fullName evidence="2">Outer membrane lipoprotein Blc</fullName>
    </recommendedName>
</protein>
<dbReference type="OrthoDB" id="9793905at2"/>
<dbReference type="PROSITE" id="PS51257">
    <property type="entry name" value="PROKAR_LIPOPROTEIN"/>
    <property type="match status" value="1"/>
</dbReference>
<dbReference type="RefSeq" id="WP_112927404.1">
    <property type="nucleotide sequence ID" value="NZ_CP029556.1"/>
</dbReference>
<comment type="subunit">
    <text evidence="2">Homodimer.</text>
</comment>
<evidence type="ECO:0000313" key="4">
    <source>
        <dbReference type="EMBL" id="AXA85193.1"/>
    </source>
</evidence>
<evidence type="ECO:0000313" key="5">
    <source>
        <dbReference type="Proteomes" id="UP000251842"/>
    </source>
</evidence>
<keyword evidence="2" id="KW-0472">Membrane</keyword>
<dbReference type="PRINTS" id="PR01171">
    <property type="entry name" value="BCTLIPOCALIN"/>
</dbReference>
<keyword evidence="2" id="KW-0732">Signal</keyword>
<comment type="subcellular location">
    <subcellularLocation>
        <location evidence="2">Cell outer membrane</location>
    </subcellularLocation>
</comment>
<feature type="signal peptide" evidence="2">
    <location>
        <begin position="1"/>
        <end position="20"/>
    </location>
</feature>
<dbReference type="KEGG" id="lue:DCD74_11325"/>
<dbReference type="GO" id="GO:0009279">
    <property type="term" value="C:cell outer membrane"/>
    <property type="evidence" value="ECO:0007669"/>
    <property type="project" value="UniProtKB-SubCell"/>
</dbReference>
<keyword evidence="5" id="KW-1185">Reference proteome</keyword>
<dbReference type="GO" id="GO:0006950">
    <property type="term" value="P:response to stress"/>
    <property type="evidence" value="ECO:0007669"/>
    <property type="project" value="UniProtKB-ARBA"/>
</dbReference>
<sequence>MRTPLLATAIAMLLGACATAKPTIAPVESVDLPRFMGDWYVIAHIPSWPEREAYDAVESYRLDPDGRIRTTFSQRKGGFDAPVETMHPVGTVVEGSNNAVWGMQFVWPIQAEYVIVDLAPDYSRTIIGRSRRDYVWLMARTPSLPQPELDAAIARIKALGYDTTKLRMVPQSVRAPNADRKRSGGV</sequence>
<dbReference type="InterPro" id="IPR012674">
    <property type="entry name" value="Calycin"/>
</dbReference>
<dbReference type="AlphaFoldDB" id="A0A344J833"/>
<keyword evidence="2" id="KW-0998">Cell outer membrane</keyword>
<evidence type="ECO:0000256" key="1">
    <source>
        <dbReference type="ARBA" id="ARBA00006889"/>
    </source>
</evidence>
<dbReference type="InterPro" id="IPR000566">
    <property type="entry name" value="Lipocln_cytosolic_FA-bd_dom"/>
</dbReference>
<dbReference type="InterPro" id="IPR022271">
    <property type="entry name" value="Lipocalin_ApoD"/>
</dbReference>
<dbReference type="InterPro" id="IPR047202">
    <property type="entry name" value="Lipocalin_Blc-like_dom"/>
</dbReference>
<evidence type="ECO:0000256" key="2">
    <source>
        <dbReference type="PIRNR" id="PIRNR036893"/>
    </source>
</evidence>
<dbReference type="PANTHER" id="PTHR10612">
    <property type="entry name" value="APOLIPOPROTEIN D"/>
    <property type="match status" value="1"/>
</dbReference>
<dbReference type="Gene3D" id="2.40.128.20">
    <property type="match status" value="1"/>
</dbReference>
<feature type="chain" id="PRO_5016488316" description="Outer membrane lipoprotein Blc" evidence="2">
    <location>
        <begin position="21"/>
        <end position="186"/>
    </location>
</feature>
<proteinExistence type="inferred from homology"/>
<dbReference type="EMBL" id="CP029556">
    <property type="protein sequence ID" value="AXA85193.1"/>
    <property type="molecule type" value="Genomic_DNA"/>
</dbReference>
<dbReference type="Proteomes" id="UP000251842">
    <property type="component" value="Chromosome"/>
</dbReference>
<name>A0A344J833_9GAMM</name>
<reference evidence="5" key="1">
    <citation type="submission" date="2018-05" db="EMBL/GenBank/DDBJ databases">
        <title>Luteimonas pekinense sp. nov., isolated from human Meibomian gland secretions, Beijing, China.</title>
        <authorList>
            <person name="Wen T."/>
            <person name="Bai H."/>
            <person name="Lv H."/>
        </authorList>
    </citation>
    <scope>NUCLEOTIDE SEQUENCE [LARGE SCALE GENOMIC DNA]</scope>
    <source>
        <strain evidence="5">83-4</strain>
    </source>
</reference>
<keyword evidence="2" id="KW-0446">Lipid-binding</keyword>
<gene>
    <name evidence="4" type="ORF">DCD74_11325</name>
</gene>
<keyword evidence="2" id="KW-0449">Lipoprotein</keyword>
<dbReference type="CDD" id="cd19438">
    <property type="entry name" value="lipocalin_Blc-like"/>
    <property type="match status" value="1"/>
</dbReference>
<dbReference type="PIRSF" id="PIRSF036893">
    <property type="entry name" value="Lipocalin_ApoD"/>
    <property type="match status" value="1"/>
</dbReference>
<dbReference type="GO" id="GO:0008289">
    <property type="term" value="F:lipid binding"/>
    <property type="evidence" value="ECO:0007669"/>
    <property type="project" value="UniProtKB-UniRule"/>
</dbReference>
<organism evidence="4 5">
    <name type="scientific">Solilutibacter oculi</name>
    <dbReference type="NCBI Taxonomy" id="2698682"/>
    <lineage>
        <taxon>Bacteria</taxon>
        <taxon>Pseudomonadati</taxon>
        <taxon>Pseudomonadota</taxon>
        <taxon>Gammaproteobacteria</taxon>
        <taxon>Lysobacterales</taxon>
        <taxon>Lysobacteraceae</taxon>
        <taxon>Solilutibacter</taxon>
    </lineage>
</organism>
<comment type="similarity">
    <text evidence="1 2">Belongs to the calycin superfamily. Lipocalin family.</text>
</comment>
<accession>A0A344J833</accession>
<dbReference type="SUPFAM" id="SSF50814">
    <property type="entry name" value="Lipocalins"/>
    <property type="match status" value="1"/>
</dbReference>
<comment type="function">
    <text evidence="2">Involved in the storage or transport of lipids necessary for membrane maintenance under stressful conditions. Displays a binding preference for lysophospholipids.</text>
</comment>
<dbReference type="InterPro" id="IPR002446">
    <property type="entry name" value="Lipocalin_bac"/>
</dbReference>
<dbReference type="PANTHER" id="PTHR10612:SF34">
    <property type="entry name" value="APOLIPOPROTEIN D"/>
    <property type="match status" value="1"/>
</dbReference>